<gene>
    <name evidence="2" type="ORF">Q4481_04855</name>
</gene>
<keyword evidence="1" id="KW-0732">Signal</keyword>
<feature type="chain" id="PRO_5045173233" evidence="1">
    <location>
        <begin position="24"/>
        <end position="67"/>
    </location>
</feature>
<name>A0ABT8YHX6_9HYPH</name>
<reference evidence="2" key="2">
    <citation type="submission" date="2023-07" db="EMBL/GenBank/DDBJ databases">
        <authorList>
            <person name="Shen H."/>
        </authorList>
    </citation>
    <scope>NUCLEOTIDE SEQUENCE</scope>
    <source>
        <strain evidence="2">TNR-22</strain>
    </source>
</reference>
<organism evidence="2 3">
    <name type="scientific">Rhizobium alvei</name>
    <dbReference type="NCBI Taxonomy" id="1132659"/>
    <lineage>
        <taxon>Bacteria</taxon>
        <taxon>Pseudomonadati</taxon>
        <taxon>Pseudomonadota</taxon>
        <taxon>Alphaproteobacteria</taxon>
        <taxon>Hyphomicrobiales</taxon>
        <taxon>Rhizobiaceae</taxon>
        <taxon>Rhizobium/Agrobacterium group</taxon>
        <taxon>Rhizobium</taxon>
    </lineage>
</organism>
<sequence>MSMALKLIAASTMMILPVFPASAGERHDKAETTEVFTFEHEVEFFHGEAVAVDAKTAPTKRTEAIGG</sequence>
<keyword evidence="3" id="KW-1185">Reference proteome</keyword>
<proteinExistence type="predicted"/>
<feature type="signal peptide" evidence="1">
    <location>
        <begin position="1"/>
        <end position="23"/>
    </location>
</feature>
<dbReference type="Proteomes" id="UP001174932">
    <property type="component" value="Unassembled WGS sequence"/>
</dbReference>
<dbReference type="EMBL" id="JAUOZU010000005">
    <property type="protein sequence ID" value="MDO6963275.1"/>
    <property type="molecule type" value="Genomic_DNA"/>
</dbReference>
<reference evidence="2" key="1">
    <citation type="journal article" date="2015" name="Int. J. Syst. Evol. Microbiol.">
        <title>Rhizobium alvei sp. nov., isolated from a freshwater river.</title>
        <authorList>
            <person name="Sheu S.Y."/>
            <person name="Huang H.W."/>
            <person name="Young C.C."/>
            <person name="Chen W.M."/>
        </authorList>
    </citation>
    <scope>NUCLEOTIDE SEQUENCE</scope>
    <source>
        <strain evidence="2">TNR-22</strain>
    </source>
</reference>
<evidence type="ECO:0000256" key="1">
    <source>
        <dbReference type="SAM" id="SignalP"/>
    </source>
</evidence>
<evidence type="ECO:0000313" key="3">
    <source>
        <dbReference type="Proteomes" id="UP001174932"/>
    </source>
</evidence>
<protein>
    <submittedName>
        <fullName evidence="2">Uncharacterized protein</fullName>
    </submittedName>
</protein>
<accession>A0ABT8YHX6</accession>
<dbReference type="RefSeq" id="WP_304375193.1">
    <property type="nucleotide sequence ID" value="NZ_JAUOZU010000005.1"/>
</dbReference>
<evidence type="ECO:0000313" key="2">
    <source>
        <dbReference type="EMBL" id="MDO6963275.1"/>
    </source>
</evidence>
<comment type="caution">
    <text evidence="2">The sequence shown here is derived from an EMBL/GenBank/DDBJ whole genome shotgun (WGS) entry which is preliminary data.</text>
</comment>